<evidence type="ECO:0000256" key="5">
    <source>
        <dbReference type="ARBA" id="ARBA00023128"/>
    </source>
</evidence>
<dbReference type="PANTHER" id="PTHR11695:SF294">
    <property type="entry name" value="RETICULON-4-INTERACTING PROTEIN 1, MITOCHONDRIAL"/>
    <property type="match status" value="1"/>
</dbReference>
<dbReference type="AlphaFoldDB" id="A0A444U6X5"/>
<dbReference type="Pfam" id="PF13602">
    <property type="entry name" value="ADH_zinc_N_2"/>
    <property type="match status" value="1"/>
</dbReference>
<organism evidence="7 8">
    <name type="scientific">Acipenser ruthenus</name>
    <name type="common">Sterlet sturgeon</name>
    <dbReference type="NCBI Taxonomy" id="7906"/>
    <lineage>
        <taxon>Eukaryota</taxon>
        <taxon>Metazoa</taxon>
        <taxon>Chordata</taxon>
        <taxon>Craniata</taxon>
        <taxon>Vertebrata</taxon>
        <taxon>Euteleostomi</taxon>
        <taxon>Actinopterygii</taxon>
        <taxon>Chondrostei</taxon>
        <taxon>Acipenseriformes</taxon>
        <taxon>Acipenseridae</taxon>
        <taxon>Acipenser</taxon>
    </lineage>
</organism>
<reference evidence="7 8" key="1">
    <citation type="submission" date="2019-01" db="EMBL/GenBank/DDBJ databases">
        <title>Draft Genome and Complete Hox-Cluster Characterization of the Sterlet Sturgeon (Acipenser ruthenus).</title>
        <authorList>
            <person name="Wei Q."/>
        </authorList>
    </citation>
    <scope>NUCLEOTIDE SEQUENCE [LARGE SCALE GENOMIC DNA]</scope>
    <source>
        <strain evidence="7">WHYD16114868_AA</strain>
        <tissue evidence="7">Blood</tissue>
    </source>
</reference>
<evidence type="ECO:0000259" key="6">
    <source>
        <dbReference type="SMART" id="SM00829"/>
    </source>
</evidence>
<dbReference type="PANTHER" id="PTHR11695">
    <property type="entry name" value="ALCOHOL DEHYDROGENASE RELATED"/>
    <property type="match status" value="1"/>
</dbReference>
<evidence type="ECO:0000313" key="8">
    <source>
        <dbReference type="Proteomes" id="UP000289886"/>
    </source>
</evidence>
<evidence type="ECO:0000256" key="1">
    <source>
        <dbReference type="ARBA" id="ARBA00004173"/>
    </source>
</evidence>
<dbReference type="Gene3D" id="3.40.50.720">
    <property type="entry name" value="NAD(P)-binding Rossmann-like Domain"/>
    <property type="match status" value="1"/>
</dbReference>
<dbReference type="SUPFAM" id="SSF50129">
    <property type="entry name" value="GroES-like"/>
    <property type="match status" value="1"/>
</dbReference>
<dbReference type="SUPFAM" id="SSF51735">
    <property type="entry name" value="NAD(P)-binding Rossmann-fold domains"/>
    <property type="match status" value="1"/>
</dbReference>
<evidence type="ECO:0000256" key="4">
    <source>
        <dbReference type="ARBA" id="ARBA00023002"/>
    </source>
</evidence>
<dbReference type="GO" id="GO:0005739">
    <property type="term" value="C:mitochondrion"/>
    <property type="evidence" value="ECO:0007669"/>
    <property type="project" value="UniProtKB-SubCell"/>
</dbReference>
<dbReference type="GO" id="GO:0016491">
    <property type="term" value="F:oxidoreductase activity"/>
    <property type="evidence" value="ECO:0007669"/>
    <property type="project" value="UniProtKB-KW"/>
</dbReference>
<evidence type="ECO:0000256" key="3">
    <source>
        <dbReference type="ARBA" id="ARBA00022946"/>
    </source>
</evidence>
<accession>A0A444U6X5</accession>
<comment type="similarity">
    <text evidence="2">Belongs to the zinc-containing alcohol dehydrogenase family. Quinone oxidoreductase subfamily.</text>
</comment>
<dbReference type="InterPro" id="IPR011032">
    <property type="entry name" value="GroES-like_sf"/>
</dbReference>
<comment type="subcellular location">
    <subcellularLocation>
        <location evidence="1">Mitochondrion</location>
    </subcellularLocation>
</comment>
<evidence type="ECO:0000313" key="7">
    <source>
        <dbReference type="EMBL" id="RXM30945.1"/>
    </source>
</evidence>
<dbReference type="InterPro" id="IPR050700">
    <property type="entry name" value="YIM1/Zinc_Alcohol_DH_Fams"/>
</dbReference>
<dbReference type="InterPro" id="IPR036291">
    <property type="entry name" value="NAD(P)-bd_dom_sf"/>
</dbReference>
<sequence>MPAWVIDKYGNNDVLRYSTNAMFPIINYPNEVMVKVHSASLNPIDISMRSGYGAATLRMRRDPLNINAAGNEFPLILGRDVSGVIMECGLDVSYFKPGDELMKAWGAHVTVTCSQNAEQLVKDLGADHMVDYKAGSVEAQLRALKPFDLILDNVGGDTEQWALSCLKPWSGAKYVTLVTPFMLNTDRLGIADGMLQSGVTIGSKALKHLCRGVHYRWALFAPSGPALDEVSELVDSGKIRPVVEQVFSFSEVPQAFQKLGRGHARGKTVINITGT</sequence>
<comment type="caution">
    <text evidence="7">The sequence shown here is derived from an EMBL/GenBank/DDBJ whole genome shotgun (WGS) entry which is preliminary data.</text>
</comment>
<dbReference type="FunFam" id="3.40.50.720:FF:000147">
    <property type="entry name" value="Reticulon-4-interacting protein 1 homolog, mitochondrial"/>
    <property type="match status" value="1"/>
</dbReference>
<keyword evidence="5" id="KW-0496">Mitochondrion</keyword>
<dbReference type="EMBL" id="SCEB01215172">
    <property type="protein sequence ID" value="RXM30945.1"/>
    <property type="molecule type" value="Genomic_DNA"/>
</dbReference>
<dbReference type="CDD" id="cd08248">
    <property type="entry name" value="RTN4I1"/>
    <property type="match status" value="1"/>
</dbReference>
<keyword evidence="4" id="KW-0560">Oxidoreductase</keyword>
<gene>
    <name evidence="7" type="ORF">EOD39_7405</name>
</gene>
<name>A0A444U6X5_ACIRT</name>
<dbReference type="Gene3D" id="3.90.180.10">
    <property type="entry name" value="Medium-chain alcohol dehydrogenases, catalytic domain"/>
    <property type="match status" value="2"/>
</dbReference>
<protein>
    <submittedName>
        <fullName evidence="7">Reticulon-4-interacting protein 1-like, mitochondrial</fullName>
    </submittedName>
</protein>
<keyword evidence="8" id="KW-1185">Reference proteome</keyword>
<feature type="domain" description="Enoyl reductase (ER)" evidence="6">
    <location>
        <begin position="10"/>
        <end position="270"/>
    </location>
</feature>
<dbReference type="InterPro" id="IPR020843">
    <property type="entry name" value="ER"/>
</dbReference>
<dbReference type="InterPro" id="IPR037397">
    <property type="entry name" value="RTN4IP1"/>
</dbReference>
<dbReference type="Proteomes" id="UP000289886">
    <property type="component" value="Unassembled WGS sequence"/>
</dbReference>
<evidence type="ECO:0000256" key="2">
    <source>
        <dbReference type="ARBA" id="ARBA00010371"/>
    </source>
</evidence>
<dbReference type="SMART" id="SM00829">
    <property type="entry name" value="PKS_ER"/>
    <property type="match status" value="1"/>
</dbReference>
<proteinExistence type="inferred from homology"/>
<keyword evidence="3" id="KW-0809">Transit peptide</keyword>